<dbReference type="STRING" id="1126833.VN24_16720"/>
<evidence type="ECO:0000256" key="4">
    <source>
        <dbReference type="PROSITE-ProRule" id="PRU00169"/>
    </source>
</evidence>
<evidence type="ECO:0000313" key="7">
    <source>
        <dbReference type="EMBL" id="AJY75893.1"/>
    </source>
</evidence>
<dbReference type="EMBL" id="CP011058">
    <property type="protein sequence ID" value="AJY75893.1"/>
    <property type="molecule type" value="Genomic_DNA"/>
</dbReference>
<dbReference type="Pfam" id="PF00072">
    <property type="entry name" value="Response_reg"/>
    <property type="match status" value="1"/>
</dbReference>
<evidence type="ECO:0000256" key="3">
    <source>
        <dbReference type="ARBA" id="ARBA00023163"/>
    </source>
</evidence>
<dbReference type="InterPro" id="IPR001789">
    <property type="entry name" value="Sig_transdc_resp-reg_receiver"/>
</dbReference>
<feature type="domain" description="HTH araC/xylS-type" evidence="5">
    <location>
        <begin position="434"/>
        <end position="532"/>
    </location>
</feature>
<protein>
    <recommendedName>
        <fullName evidence="9">AraC family transcriptional regulator</fullName>
    </recommendedName>
</protein>
<organism evidence="7 8">
    <name type="scientific">Paenibacillus beijingensis</name>
    <dbReference type="NCBI Taxonomy" id="1126833"/>
    <lineage>
        <taxon>Bacteria</taxon>
        <taxon>Bacillati</taxon>
        <taxon>Bacillota</taxon>
        <taxon>Bacilli</taxon>
        <taxon>Bacillales</taxon>
        <taxon>Paenibacillaceae</taxon>
        <taxon>Paenibacillus</taxon>
    </lineage>
</organism>
<keyword evidence="2" id="KW-0238">DNA-binding</keyword>
<name>A0A0D5NLT3_9BACL</name>
<accession>A0A0D5NLT3</accession>
<dbReference type="InterPro" id="IPR009057">
    <property type="entry name" value="Homeodomain-like_sf"/>
</dbReference>
<dbReference type="SMART" id="SM00448">
    <property type="entry name" value="REC"/>
    <property type="match status" value="1"/>
</dbReference>
<proteinExistence type="predicted"/>
<evidence type="ECO:0000259" key="5">
    <source>
        <dbReference type="PROSITE" id="PS01124"/>
    </source>
</evidence>
<gene>
    <name evidence="7" type="ORF">VN24_16720</name>
</gene>
<dbReference type="HOGENOM" id="CLU_000445_5_0_9"/>
<dbReference type="InterPro" id="IPR011006">
    <property type="entry name" value="CheY-like_superfamily"/>
</dbReference>
<dbReference type="PROSITE" id="PS50110">
    <property type="entry name" value="RESPONSE_REGULATORY"/>
    <property type="match status" value="1"/>
</dbReference>
<dbReference type="Gene3D" id="3.40.50.2300">
    <property type="match status" value="1"/>
</dbReference>
<dbReference type="CDD" id="cd17536">
    <property type="entry name" value="REC_YesN-like"/>
    <property type="match status" value="1"/>
</dbReference>
<dbReference type="GO" id="GO:0003700">
    <property type="term" value="F:DNA-binding transcription factor activity"/>
    <property type="evidence" value="ECO:0007669"/>
    <property type="project" value="InterPro"/>
</dbReference>
<keyword evidence="3" id="KW-0804">Transcription</keyword>
<dbReference type="SUPFAM" id="SSF46689">
    <property type="entry name" value="Homeodomain-like"/>
    <property type="match status" value="2"/>
</dbReference>
<dbReference type="InterPro" id="IPR018062">
    <property type="entry name" value="HTH_AraC-typ_CS"/>
</dbReference>
<evidence type="ECO:0000259" key="6">
    <source>
        <dbReference type="PROSITE" id="PS50110"/>
    </source>
</evidence>
<dbReference type="PANTHER" id="PTHR43280:SF28">
    <property type="entry name" value="HTH-TYPE TRANSCRIPTIONAL ACTIVATOR RHAS"/>
    <property type="match status" value="1"/>
</dbReference>
<dbReference type="KEGG" id="pbj:VN24_16720"/>
<dbReference type="Proteomes" id="UP000032633">
    <property type="component" value="Chromosome"/>
</dbReference>
<sequence length="544" mass="62353">MYRVVIVDDEPIICNGIQAFIDWEKEGVAVEAVCTNSAAALTAMENLPVDILITDIQMPLMNGIELMKEAFVLYPRLKVIMISSYSDFEYVREGLKLGAVDYLLKSALEPAELLAVLRRCVSMLEEERSKEAEFLQYQHEAVYRERKYVEQEIKRLIVQEQVPYPPIDWAPSWLEQCYASVYFILDRVEELKETHGIQHVQLLLEDLQKLFYEQMDEGAAMLLTENSLFLLVPVSTGEVRSANKERDTAFQEPKVNITEWKRLAETKLGIGLSAGYTVMQGISGIPNGMARSRMACHQRFFEGLGRLFVWEETAERCRYPLFLAEKTKQYDWEPFFKIIRSGDPVSAAVGYALERWKGLFLTPEQIRQEAIDLLTETCERLSAAATLLPEWLERVKRAETLKQTASLMTDMLNKISNAAIPSLLDKGSGGEIITRALEYIADHYKENLTLQNVAGAVHVSKNYFSLLFKKQTGRNFIDYLIDLRIREAKRLLVEEDGRIYDVAETVGISDVKYFSKLFKKLTGLTPLEYREKYRGLESHKGILI</sequence>
<dbReference type="Pfam" id="PF12833">
    <property type="entry name" value="HTH_18"/>
    <property type="match status" value="1"/>
</dbReference>
<dbReference type="InterPro" id="IPR018060">
    <property type="entry name" value="HTH_AraC"/>
</dbReference>
<keyword evidence="8" id="KW-1185">Reference proteome</keyword>
<dbReference type="SUPFAM" id="SSF52172">
    <property type="entry name" value="CheY-like"/>
    <property type="match status" value="1"/>
</dbReference>
<evidence type="ECO:0000256" key="1">
    <source>
        <dbReference type="ARBA" id="ARBA00023015"/>
    </source>
</evidence>
<keyword evidence="4" id="KW-0597">Phosphoprotein</keyword>
<dbReference type="PATRIC" id="fig|1126833.4.peg.3668"/>
<feature type="domain" description="Response regulatory" evidence="6">
    <location>
        <begin position="3"/>
        <end position="120"/>
    </location>
</feature>
<feature type="modified residue" description="4-aspartylphosphate" evidence="4">
    <location>
        <position position="55"/>
    </location>
</feature>
<evidence type="ECO:0008006" key="9">
    <source>
        <dbReference type="Google" id="ProtNLM"/>
    </source>
</evidence>
<dbReference type="GO" id="GO:0000160">
    <property type="term" value="P:phosphorelay signal transduction system"/>
    <property type="evidence" value="ECO:0007669"/>
    <property type="project" value="InterPro"/>
</dbReference>
<dbReference type="PROSITE" id="PS00041">
    <property type="entry name" value="HTH_ARAC_FAMILY_1"/>
    <property type="match status" value="1"/>
</dbReference>
<dbReference type="SMART" id="SM00342">
    <property type="entry name" value="HTH_ARAC"/>
    <property type="match status" value="1"/>
</dbReference>
<dbReference type="OrthoDB" id="342399at2"/>
<reference evidence="8" key="2">
    <citation type="submission" date="2015-03" db="EMBL/GenBank/DDBJ databases">
        <title>Genome sequence of Paenibacillus beijingensis strain DSM 24997T.</title>
        <authorList>
            <person name="Kwak Y."/>
            <person name="Shin J.-H."/>
        </authorList>
    </citation>
    <scope>NUCLEOTIDE SEQUENCE [LARGE SCALE GENOMIC DNA]</scope>
    <source>
        <strain evidence="8">DSM 24997</strain>
    </source>
</reference>
<dbReference type="PANTHER" id="PTHR43280">
    <property type="entry name" value="ARAC-FAMILY TRANSCRIPTIONAL REGULATOR"/>
    <property type="match status" value="1"/>
</dbReference>
<dbReference type="PROSITE" id="PS01124">
    <property type="entry name" value="HTH_ARAC_FAMILY_2"/>
    <property type="match status" value="1"/>
</dbReference>
<dbReference type="GO" id="GO:0043565">
    <property type="term" value="F:sequence-specific DNA binding"/>
    <property type="evidence" value="ECO:0007669"/>
    <property type="project" value="InterPro"/>
</dbReference>
<keyword evidence="1" id="KW-0805">Transcription regulation</keyword>
<dbReference type="PRINTS" id="PR00032">
    <property type="entry name" value="HTHARAC"/>
</dbReference>
<evidence type="ECO:0000256" key="2">
    <source>
        <dbReference type="ARBA" id="ARBA00023125"/>
    </source>
</evidence>
<dbReference type="Gene3D" id="1.10.10.60">
    <property type="entry name" value="Homeodomain-like"/>
    <property type="match status" value="2"/>
</dbReference>
<reference evidence="7 8" key="1">
    <citation type="journal article" date="2015" name="J. Biotechnol.">
        <title>Complete genome sequence of Paenibacillus beijingensis 7188(T) (=DSM 24997(T)), a novel rhizobacterium from jujube garden soil.</title>
        <authorList>
            <person name="Kwak Y."/>
            <person name="Shin J.H."/>
        </authorList>
    </citation>
    <scope>NUCLEOTIDE SEQUENCE [LARGE SCALE GENOMIC DNA]</scope>
    <source>
        <strain evidence="7 8">DSM 24997</strain>
    </source>
</reference>
<dbReference type="AlphaFoldDB" id="A0A0D5NLT3"/>
<evidence type="ECO:0000313" key="8">
    <source>
        <dbReference type="Proteomes" id="UP000032633"/>
    </source>
</evidence>
<dbReference type="RefSeq" id="WP_045671321.1">
    <property type="nucleotide sequence ID" value="NZ_CP011058.1"/>
</dbReference>
<dbReference type="InterPro" id="IPR020449">
    <property type="entry name" value="Tscrpt_reg_AraC-type_HTH"/>
</dbReference>